<organism evidence="2 3">
    <name type="scientific">Neorhizobium turbinariae</name>
    <dbReference type="NCBI Taxonomy" id="2937795"/>
    <lineage>
        <taxon>Bacteria</taxon>
        <taxon>Pseudomonadati</taxon>
        <taxon>Pseudomonadota</taxon>
        <taxon>Alphaproteobacteria</taxon>
        <taxon>Hyphomicrobiales</taxon>
        <taxon>Rhizobiaceae</taxon>
        <taxon>Rhizobium/Agrobacterium group</taxon>
        <taxon>Neorhizobium</taxon>
    </lineage>
</organism>
<keyword evidence="1" id="KW-1133">Transmembrane helix</keyword>
<proteinExistence type="predicted"/>
<sequence>MLLRPRIIILSLLLIALDAALLHILTTVFSLAPPVARLLSLGGAIAVCAIIQRVTRPSDAPPSPPELRPLVSVSLLLSFSLFALLATRAPQVQPLLHLSLSWVAALLFWLLGYLRLRRRAR</sequence>
<keyword evidence="3" id="KW-1185">Reference proteome</keyword>
<keyword evidence="1" id="KW-0472">Membrane</keyword>
<dbReference type="RefSeq" id="WP_248683039.1">
    <property type="nucleotide sequence ID" value="NZ_JALPRY010000010.1"/>
</dbReference>
<dbReference type="EMBL" id="JALPRY010000010">
    <property type="protein sequence ID" value="MCK8780406.1"/>
    <property type="molecule type" value="Genomic_DNA"/>
</dbReference>
<name>A0ABT0IRA6_9HYPH</name>
<feature type="transmembrane region" description="Helical" evidence="1">
    <location>
        <begin position="95"/>
        <end position="114"/>
    </location>
</feature>
<comment type="caution">
    <text evidence="2">The sequence shown here is derived from an EMBL/GenBank/DDBJ whole genome shotgun (WGS) entry which is preliminary data.</text>
</comment>
<protein>
    <submittedName>
        <fullName evidence="2">Uncharacterized protein</fullName>
    </submittedName>
</protein>
<feature type="transmembrane region" description="Helical" evidence="1">
    <location>
        <begin position="7"/>
        <end position="29"/>
    </location>
</feature>
<feature type="transmembrane region" description="Helical" evidence="1">
    <location>
        <begin position="67"/>
        <end position="89"/>
    </location>
</feature>
<evidence type="ECO:0000313" key="3">
    <source>
        <dbReference type="Proteomes" id="UP001202827"/>
    </source>
</evidence>
<evidence type="ECO:0000256" key="1">
    <source>
        <dbReference type="SAM" id="Phobius"/>
    </source>
</evidence>
<keyword evidence="1" id="KW-0812">Transmembrane</keyword>
<evidence type="ECO:0000313" key="2">
    <source>
        <dbReference type="EMBL" id="MCK8780406.1"/>
    </source>
</evidence>
<accession>A0ABT0IRA6</accession>
<dbReference type="Proteomes" id="UP001202827">
    <property type="component" value="Unassembled WGS sequence"/>
</dbReference>
<feature type="transmembrane region" description="Helical" evidence="1">
    <location>
        <begin position="35"/>
        <end position="55"/>
    </location>
</feature>
<reference evidence="2 3" key="1">
    <citation type="submission" date="2022-04" db="EMBL/GenBank/DDBJ databases">
        <title>Rhizobium coralii sp. nov., isolated from coral Turbinaria peltata.</title>
        <authorList>
            <person name="Sun H."/>
        </authorList>
    </citation>
    <scope>NUCLEOTIDE SEQUENCE [LARGE SCALE GENOMIC DNA]</scope>
    <source>
        <strain evidence="2 3">NTR19</strain>
    </source>
</reference>
<gene>
    <name evidence="2" type="ORF">M0654_10465</name>
</gene>